<dbReference type="InterPro" id="IPR006076">
    <property type="entry name" value="FAD-dep_OxRdtase"/>
</dbReference>
<keyword evidence="1" id="KW-0560">Oxidoreductase</keyword>
<dbReference type="GO" id="GO:0016491">
    <property type="term" value="F:oxidoreductase activity"/>
    <property type="evidence" value="ECO:0007669"/>
    <property type="project" value="UniProtKB-KW"/>
</dbReference>
<feature type="domain" description="FAD dependent oxidoreductase" evidence="2">
    <location>
        <begin position="38"/>
        <end position="385"/>
    </location>
</feature>
<protein>
    <submittedName>
        <fullName evidence="3">Gamma-glutamylputrescine oxidase</fullName>
    </submittedName>
</protein>
<evidence type="ECO:0000256" key="1">
    <source>
        <dbReference type="ARBA" id="ARBA00023002"/>
    </source>
</evidence>
<evidence type="ECO:0000313" key="4">
    <source>
        <dbReference type="Proteomes" id="UP000199441"/>
    </source>
</evidence>
<dbReference type="Pfam" id="PF01266">
    <property type="entry name" value="DAO"/>
    <property type="match status" value="1"/>
</dbReference>
<dbReference type="RefSeq" id="WP_089944510.1">
    <property type="nucleotide sequence ID" value="NZ_FNOI01000001.1"/>
</dbReference>
<dbReference type="EMBL" id="FNOI01000001">
    <property type="protein sequence ID" value="SDW27372.1"/>
    <property type="molecule type" value="Genomic_DNA"/>
</dbReference>
<proteinExistence type="predicted"/>
<evidence type="ECO:0000259" key="2">
    <source>
        <dbReference type="Pfam" id="PF01266"/>
    </source>
</evidence>
<organism evidence="3 4">
    <name type="scientific">Litoreibacter albidus</name>
    <dbReference type="NCBI Taxonomy" id="670155"/>
    <lineage>
        <taxon>Bacteria</taxon>
        <taxon>Pseudomonadati</taxon>
        <taxon>Pseudomonadota</taxon>
        <taxon>Alphaproteobacteria</taxon>
        <taxon>Rhodobacterales</taxon>
        <taxon>Roseobacteraceae</taxon>
        <taxon>Litoreibacter</taxon>
    </lineage>
</organism>
<dbReference type="PRINTS" id="PR00411">
    <property type="entry name" value="PNDRDTASEI"/>
</dbReference>
<dbReference type="OrthoDB" id="9806601at2"/>
<dbReference type="Gene3D" id="3.50.50.60">
    <property type="entry name" value="FAD/NAD(P)-binding domain"/>
    <property type="match status" value="1"/>
</dbReference>
<evidence type="ECO:0000313" key="3">
    <source>
        <dbReference type="EMBL" id="SDW27372.1"/>
    </source>
</evidence>
<reference evidence="4" key="1">
    <citation type="submission" date="2016-10" db="EMBL/GenBank/DDBJ databases">
        <authorList>
            <person name="Varghese N."/>
            <person name="Submissions S."/>
        </authorList>
    </citation>
    <scope>NUCLEOTIDE SEQUENCE [LARGE SCALE GENOMIC DNA]</scope>
    <source>
        <strain evidence="4">DSM 26922</strain>
    </source>
</reference>
<gene>
    <name evidence="3" type="ORF">SAMN04488001_0716</name>
</gene>
<dbReference type="PANTHER" id="PTHR13847">
    <property type="entry name" value="SARCOSINE DEHYDROGENASE-RELATED"/>
    <property type="match status" value="1"/>
</dbReference>
<dbReference type="PANTHER" id="PTHR13847:SF281">
    <property type="entry name" value="FAD DEPENDENT OXIDOREDUCTASE DOMAIN-CONTAINING PROTEIN"/>
    <property type="match status" value="1"/>
</dbReference>
<keyword evidence="4" id="KW-1185">Reference proteome</keyword>
<name>A0A1H2S6R7_9RHOB</name>
<sequence length="431" mass="45680">MNLLDANDRRGCYPDGWYADTADKLPAFDALTSDQRADLCVIGGGYTGLSAALHAAQAGLDVVLIDAQRVGFGASGRNGGQVQSGFNTSQQTLEKLLGKDDAIKLWAMSQGAMSLTKKLCATYAPEARFTNGIAHANWHAGETVTDHANAAYLAEHYSYGDLEPLSQEALYDIVRSPVYQGGTLDHGAGHLHPLRYALGLARACVAAGVRIFETTRALGIDGTTVRCDGGRVVATHVIQATNGYGTELSRDTATRVMPINNFIAATAPLGSRAIDVLRRDIAVSDSKFVVNYYRLSEDGRLLFGGGESYGYTFPTDIAAVVRKPMAQVFPHLKGVEITHAWGGTLAITRSRLPSISRPQPGVLAAAGYSGHGVALAGFTGKVLADAVRGDTDGFDALSKLPCAKFPGGPAFRAPLLALAMTWFATRDKLGF</sequence>
<dbReference type="AlphaFoldDB" id="A0A1H2S6R7"/>
<dbReference type="STRING" id="670155.SAMN04488001_0716"/>
<dbReference type="GO" id="GO:0005737">
    <property type="term" value="C:cytoplasm"/>
    <property type="evidence" value="ECO:0007669"/>
    <property type="project" value="TreeGrafter"/>
</dbReference>
<dbReference type="InterPro" id="IPR036188">
    <property type="entry name" value="FAD/NAD-bd_sf"/>
</dbReference>
<accession>A0A1H2S6R7</accession>
<dbReference type="SUPFAM" id="SSF51905">
    <property type="entry name" value="FAD/NAD(P)-binding domain"/>
    <property type="match status" value="1"/>
</dbReference>
<dbReference type="Proteomes" id="UP000199441">
    <property type="component" value="Unassembled WGS sequence"/>
</dbReference>
<dbReference type="Gene3D" id="3.30.9.10">
    <property type="entry name" value="D-Amino Acid Oxidase, subunit A, domain 2"/>
    <property type="match status" value="1"/>
</dbReference>